<feature type="compositionally biased region" description="Basic and acidic residues" evidence="1">
    <location>
        <begin position="36"/>
        <end position="50"/>
    </location>
</feature>
<evidence type="ECO:0000256" key="1">
    <source>
        <dbReference type="SAM" id="MobiDB-lite"/>
    </source>
</evidence>
<organism evidence="2 3">
    <name type="scientific">Symbiodinium pilosum</name>
    <name type="common">Dinoflagellate</name>
    <dbReference type="NCBI Taxonomy" id="2952"/>
    <lineage>
        <taxon>Eukaryota</taxon>
        <taxon>Sar</taxon>
        <taxon>Alveolata</taxon>
        <taxon>Dinophyceae</taxon>
        <taxon>Suessiales</taxon>
        <taxon>Symbiodiniaceae</taxon>
        <taxon>Symbiodinium</taxon>
    </lineage>
</organism>
<keyword evidence="3" id="KW-1185">Reference proteome</keyword>
<reference evidence="2" key="1">
    <citation type="submission" date="2021-02" db="EMBL/GenBank/DDBJ databases">
        <authorList>
            <person name="Dougan E. K."/>
            <person name="Rhodes N."/>
            <person name="Thang M."/>
            <person name="Chan C."/>
        </authorList>
    </citation>
    <scope>NUCLEOTIDE SEQUENCE</scope>
</reference>
<dbReference type="Proteomes" id="UP000649617">
    <property type="component" value="Unassembled WGS sequence"/>
</dbReference>
<dbReference type="AlphaFoldDB" id="A0A812UHQ6"/>
<evidence type="ECO:0000313" key="3">
    <source>
        <dbReference type="Proteomes" id="UP000649617"/>
    </source>
</evidence>
<evidence type="ECO:0000313" key="2">
    <source>
        <dbReference type="EMBL" id="CAE7565364.1"/>
    </source>
</evidence>
<dbReference type="EMBL" id="CAJNIZ010036424">
    <property type="protein sequence ID" value="CAE7565364.1"/>
    <property type="molecule type" value="Genomic_DNA"/>
</dbReference>
<sequence>MANNFAQTLPARQFGVSDAKRLAQMYIGQQNSRGMRSKEHNRAAPSKEDELNSFQFAEEPDDPRVAVPAHRIGDEPEGRLRPYVAISDRSKQKKPDHQQMILTAMRKPLHSTSPPSPPGRGAHPVLANAGLLQFMLPNFGFPPTIAEEASLEQLLLSPSHHDERFQLLET</sequence>
<name>A0A812UHQ6_SYMPI</name>
<feature type="region of interest" description="Disordered" evidence="1">
    <location>
        <begin position="25"/>
        <end position="97"/>
    </location>
</feature>
<proteinExistence type="predicted"/>
<comment type="caution">
    <text evidence="2">The sequence shown here is derived from an EMBL/GenBank/DDBJ whole genome shotgun (WGS) entry which is preliminary data.</text>
</comment>
<feature type="compositionally biased region" description="Basic and acidic residues" evidence="1">
    <location>
        <begin position="88"/>
        <end position="97"/>
    </location>
</feature>
<gene>
    <name evidence="2" type="primary">btbd6a</name>
    <name evidence="2" type="ORF">SPIL2461_LOCUS15163</name>
</gene>
<accession>A0A812UHQ6</accession>
<dbReference type="OrthoDB" id="435838at2759"/>
<protein>
    <submittedName>
        <fullName evidence="2">Btbd6a protein</fullName>
    </submittedName>
</protein>
<feature type="compositionally biased region" description="Basic and acidic residues" evidence="1">
    <location>
        <begin position="71"/>
        <end position="80"/>
    </location>
</feature>